<gene>
    <name evidence="1" type="ORF">K488DRAFT_77488</name>
</gene>
<accession>A0ACB8QRF2</accession>
<evidence type="ECO:0000313" key="2">
    <source>
        <dbReference type="Proteomes" id="UP000814128"/>
    </source>
</evidence>
<dbReference type="EMBL" id="MU273506">
    <property type="protein sequence ID" value="KAI0034125.1"/>
    <property type="molecule type" value="Genomic_DNA"/>
</dbReference>
<keyword evidence="2" id="KW-1185">Reference proteome</keyword>
<sequence>MEAEPLDPAYVAQTLSNPPFVSIAGVYNVRDIGSLPLFSDTSLVTRPRFAYRSAEVSGIQQIGMEQIKGLGITTVYDLRSEAEMSKYNTPVPTIPGVQILHTPVFSQKDYSPTNMARRFQMYASGKIEAFMKLYSEILDAGGEAFGTILRHVRDKPDEGFLFHSGKDRTGVAAALLLSLTGVDDDIIAQDYSLTRVGREPFREAILKRLEKEPIFASNKDSALNMLSSRHETMVAFMKMLQEDYGGAEGYAKKYCSLTDEDLAVIRANMTVSISNC</sequence>
<proteinExistence type="predicted"/>
<organism evidence="1 2">
    <name type="scientific">Vararia minispora EC-137</name>
    <dbReference type="NCBI Taxonomy" id="1314806"/>
    <lineage>
        <taxon>Eukaryota</taxon>
        <taxon>Fungi</taxon>
        <taxon>Dikarya</taxon>
        <taxon>Basidiomycota</taxon>
        <taxon>Agaricomycotina</taxon>
        <taxon>Agaricomycetes</taxon>
        <taxon>Russulales</taxon>
        <taxon>Lachnocladiaceae</taxon>
        <taxon>Vararia</taxon>
    </lineage>
</organism>
<reference evidence="1" key="2">
    <citation type="journal article" date="2022" name="New Phytol.">
        <title>Evolutionary transition to the ectomycorrhizal habit in the genomes of a hyperdiverse lineage of mushroom-forming fungi.</title>
        <authorList>
            <person name="Looney B."/>
            <person name="Miyauchi S."/>
            <person name="Morin E."/>
            <person name="Drula E."/>
            <person name="Courty P.E."/>
            <person name="Kohler A."/>
            <person name="Kuo A."/>
            <person name="LaButti K."/>
            <person name="Pangilinan J."/>
            <person name="Lipzen A."/>
            <person name="Riley R."/>
            <person name="Andreopoulos W."/>
            <person name="He G."/>
            <person name="Johnson J."/>
            <person name="Nolan M."/>
            <person name="Tritt A."/>
            <person name="Barry K.W."/>
            <person name="Grigoriev I.V."/>
            <person name="Nagy L.G."/>
            <person name="Hibbett D."/>
            <person name="Henrissat B."/>
            <person name="Matheny P.B."/>
            <person name="Labbe J."/>
            <person name="Martin F.M."/>
        </authorList>
    </citation>
    <scope>NUCLEOTIDE SEQUENCE</scope>
    <source>
        <strain evidence="1">EC-137</strain>
    </source>
</reference>
<evidence type="ECO:0000313" key="1">
    <source>
        <dbReference type="EMBL" id="KAI0034125.1"/>
    </source>
</evidence>
<dbReference type="Proteomes" id="UP000814128">
    <property type="component" value="Unassembled WGS sequence"/>
</dbReference>
<name>A0ACB8QRF2_9AGAM</name>
<comment type="caution">
    <text evidence="1">The sequence shown here is derived from an EMBL/GenBank/DDBJ whole genome shotgun (WGS) entry which is preliminary data.</text>
</comment>
<protein>
    <submittedName>
        <fullName evidence="1">Protein-tyrosine phosphatase-like protein</fullName>
    </submittedName>
</protein>
<reference evidence="1" key="1">
    <citation type="submission" date="2021-02" db="EMBL/GenBank/DDBJ databases">
        <authorList>
            <consortium name="DOE Joint Genome Institute"/>
            <person name="Ahrendt S."/>
            <person name="Looney B.P."/>
            <person name="Miyauchi S."/>
            <person name="Morin E."/>
            <person name="Drula E."/>
            <person name="Courty P.E."/>
            <person name="Chicoki N."/>
            <person name="Fauchery L."/>
            <person name="Kohler A."/>
            <person name="Kuo A."/>
            <person name="Labutti K."/>
            <person name="Pangilinan J."/>
            <person name="Lipzen A."/>
            <person name="Riley R."/>
            <person name="Andreopoulos W."/>
            <person name="He G."/>
            <person name="Johnson J."/>
            <person name="Barry K.W."/>
            <person name="Grigoriev I.V."/>
            <person name="Nagy L."/>
            <person name="Hibbett D."/>
            <person name="Henrissat B."/>
            <person name="Matheny P.B."/>
            <person name="Labbe J."/>
            <person name="Martin F."/>
        </authorList>
    </citation>
    <scope>NUCLEOTIDE SEQUENCE</scope>
    <source>
        <strain evidence="1">EC-137</strain>
    </source>
</reference>